<dbReference type="InterPro" id="IPR032466">
    <property type="entry name" value="Metal_Hydrolase"/>
</dbReference>
<dbReference type="SUPFAM" id="SSF51556">
    <property type="entry name" value="Metallo-dependent hydrolases"/>
    <property type="match status" value="1"/>
</dbReference>
<dbReference type="EMBL" id="BAWF01000012">
    <property type="protein sequence ID" value="GAF44338.1"/>
    <property type="molecule type" value="Genomic_DNA"/>
</dbReference>
<organism evidence="3 4">
    <name type="scientific">Rhodococcus wratislaviensis NBRC 100605</name>
    <dbReference type="NCBI Taxonomy" id="1219028"/>
    <lineage>
        <taxon>Bacteria</taxon>
        <taxon>Bacillati</taxon>
        <taxon>Actinomycetota</taxon>
        <taxon>Actinomycetes</taxon>
        <taxon>Mycobacteriales</taxon>
        <taxon>Nocardiaceae</taxon>
        <taxon>Rhodococcus</taxon>
    </lineage>
</organism>
<reference evidence="3 4" key="1">
    <citation type="submission" date="2014-02" db="EMBL/GenBank/DDBJ databases">
        <title>Whole genome shotgun sequence of Rhodococcus wratislaviensis NBRC 100605.</title>
        <authorList>
            <person name="Hosoyama A."/>
            <person name="Tsuchikane K."/>
            <person name="Yoshida I."/>
            <person name="Ohji S."/>
            <person name="Ichikawa N."/>
            <person name="Yamazoe A."/>
            <person name="Fujita N."/>
        </authorList>
    </citation>
    <scope>NUCLEOTIDE SEQUENCE [LARGE SCALE GENOMIC DNA]</scope>
    <source>
        <strain evidence="3 4">NBRC 100605</strain>
    </source>
</reference>
<keyword evidence="4" id="KW-1185">Reference proteome</keyword>
<comment type="caution">
    <text evidence="3">The sequence shown here is derived from an EMBL/GenBank/DDBJ whole genome shotgun (WGS) entry which is preliminary data.</text>
</comment>
<dbReference type="AlphaFoldDB" id="X0PNX7"/>
<dbReference type="Gene3D" id="3.20.20.140">
    <property type="entry name" value="Metal-dependent hydrolases"/>
    <property type="match status" value="1"/>
</dbReference>
<dbReference type="OrthoDB" id="5450317at2"/>
<dbReference type="Pfam" id="PF04909">
    <property type="entry name" value="Amidohydro_2"/>
    <property type="match status" value="1"/>
</dbReference>
<comment type="similarity">
    <text evidence="1">Belongs to the metallo-dependent hydrolases superfamily.</text>
</comment>
<name>X0PNX7_RHOWR</name>
<evidence type="ECO:0000313" key="3">
    <source>
        <dbReference type="EMBL" id="GAF44338.1"/>
    </source>
</evidence>
<dbReference type="Proteomes" id="UP000019491">
    <property type="component" value="Unassembled WGS sequence"/>
</dbReference>
<dbReference type="PANTHER" id="PTHR43569:SF1">
    <property type="entry name" value="BLL3371 PROTEIN"/>
    <property type="match status" value="1"/>
</dbReference>
<accession>X0PNX7</accession>
<evidence type="ECO:0000259" key="2">
    <source>
        <dbReference type="Pfam" id="PF04909"/>
    </source>
</evidence>
<dbReference type="InterPro" id="IPR052350">
    <property type="entry name" value="Metallo-dep_Lactonases"/>
</dbReference>
<evidence type="ECO:0000313" key="4">
    <source>
        <dbReference type="Proteomes" id="UP000019491"/>
    </source>
</evidence>
<protein>
    <recommendedName>
        <fullName evidence="2">Amidohydrolase-related domain-containing protein</fullName>
    </recommendedName>
</protein>
<gene>
    <name evidence="3" type="ORF">RW1_012_01570</name>
</gene>
<evidence type="ECO:0000256" key="1">
    <source>
        <dbReference type="ARBA" id="ARBA00038310"/>
    </source>
</evidence>
<dbReference type="GO" id="GO:0016787">
    <property type="term" value="F:hydrolase activity"/>
    <property type="evidence" value="ECO:0007669"/>
    <property type="project" value="InterPro"/>
</dbReference>
<proteinExistence type="inferred from homology"/>
<dbReference type="PANTHER" id="PTHR43569">
    <property type="entry name" value="AMIDOHYDROLASE"/>
    <property type="match status" value="1"/>
</dbReference>
<feature type="domain" description="Amidohydrolase-related" evidence="2">
    <location>
        <begin position="113"/>
        <end position="331"/>
    </location>
</feature>
<sequence length="355" mass="38880">MTEHNGRTSEPILDPDLEIVDSHHHLFDRPTGRYMFEDYLADASAGHNIASSVYVETQAMARTYGPAQLRAIGEVEFANGVAAMSDSGGYGPCRVSAAIVGYADLTVGESVGEFLDLALSTAPDRFRGVRQILIDHPSEAPYRYITHRPPSGLIRRPGLVSGLRELGKRELTFDAAVLHHQLPELSRLADSVPETTMVLNHLGLAIAMETNAEESHAIFRCWRDSLHDLARRPNVVCKIGGLGLPFWGFGLESRDSKAGSDELAEIWRPYVETAVEAFGAHRCMMESNFPPDARSCGFVPLWNALKSVTEAFSASERTALFSRTARRVYRIPSVGQADVRGHRGRGSGSPPALIL</sequence>
<dbReference type="InterPro" id="IPR006680">
    <property type="entry name" value="Amidohydro-rel"/>
</dbReference>